<dbReference type="Pfam" id="PF03401">
    <property type="entry name" value="TctC"/>
    <property type="match status" value="1"/>
</dbReference>
<sequence length="316" mass="33552">MSLLKSAALGLGVALASAAGPVAAQDYPERPVEFIVPWSPGGGSDTLMRLVANNIEPYLGVEMPVINMPGVGGTVGLQEASRRDADGYTISQVHEGLLAATATGLTDLAWDDFDPIALMTSSPQYLVASADQPFDTLQGMVDYAKENPGELTIGVTLGGVPHLHAAMIAEAYDIDWRYVGYEGTGERIRALVGGNLDLAIGDISSALQFVENGDLVFLATGATERDEQTPDVPTFMEEGADLDLAITRGIVMPKGSPQEARDTMEQALKELSEDETFVTQVNNAGAEVAFRGQDAYTQYLSNLNDTVERLAEVIAP</sequence>
<dbReference type="AlphaFoldDB" id="A0A1H3IMH7"/>
<evidence type="ECO:0000313" key="4">
    <source>
        <dbReference type="Proteomes" id="UP000199286"/>
    </source>
</evidence>
<dbReference type="RefSeq" id="WP_089882510.1">
    <property type="nucleotide sequence ID" value="NZ_FNPF01000005.1"/>
</dbReference>
<proteinExistence type="inferred from homology"/>
<dbReference type="SUPFAM" id="SSF53850">
    <property type="entry name" value="Periplasmic binding protein-like II"/>
    <property type="match status" value="1"/>
</dbReference>
<comment type="similarity">
    <text evidence="1">Belongs to the UPF0065 (bug) family.</text>
</comment>
<dbReference type="InterPro" id="IPR005064">
    <property type="entry name" value="BUG"/>
</dbReference>
<dbReference type="Gene3D" id="3.40.190.150">
    <property type="entry name" value="Bordetella uptake gene, domain 1"/>
    <property type="match status" value="1"/>
</dbReference>
<evidence type="ECO:0000256" key="1">
    <source>
        <dbReference type="ARBA" id="ARBA00006987"/>
    </source>
</evidence>
<name>A0A1H3IMH7_9RHOB</name>
<accession>A0A1H3IMH7</accession>
<evidence type="ECO:0000256" key="2">
    <source>
        <dbReference type="SAM" id="SignalP"/>
    </source>
</evidence>
<dbReference type="Gene3D" id="3.40.190.10">
    <property type="entry name" value="Periplasmic binding protein-like II"/>
    <property type="match status" value="1"/>
</dbReference>
<protein>
    <submittedName>
        <fullName evidence="3">Tripartite-type tricarboxylate transporter, receptor component TctC</fullName>
    </submittedName>
</protein>
<dbReference type="Proteomes" id="UP000199286">
    <property type="component" value="Unassembled WGS sequence"/>
</dbReference>
<organism evidence="3 4">
    <name type="scientific">Citreimonas salinaria</name>
    <dbReference type="NCBI Taxonomy" id="321339"/>
    <lineage>
        <taxon>Bacteria</taxon>
        <taxon>Pseudomonadati</taxon>
        <taxon>Pseudomonadota</taxon>
        <taxon>Alphaproteobacteria</taxon>
        <taxon>Rhodobacterales</taxon>
        <taxon>Roseobacteraceae</taxon>
        <taxon>Citreimonas</taxon>
    </lineage>
</organism>
<dbReference type="InterPro" id="IPR042100">
    <property type="entry name" value="Bug_dom1"/>
</dbReference>
<dbReference type="EMBL" id="FNPF01000005">
    <property type="protein sequence ID" value="SDY28807.1"/>
    <property type="molecule type" value="Genomic_DNA"/>
</dbReference>
<dbReference type="PANTHER" id="PTHR42928">
    <property type="entry name" value="TRICARBOXYLATE-BINDING PROTEIN"/>
    <property type="match status" value="1"/>
</dbReference>
<dbReference type="PANTHER" id="PTHR42928:SF5">
    <property type="entry name" value="BLR1237 PROTEIN"/>
    <property type="match status" value="1"/>
</dbReference>
<dbReference type="STRING" id="321339.SAMN05444340_105153"/>
<keyword evidence="3" id="KW-0675">Receptor</keyword>
<feature type="signal peptide" evidence="2">
    <location>
        <begin position="1"/>
        <end position="24"/>
    </location>
</feature>
<dbReference type="CDD" id="cd07012">
    <property type="entry name" value="PBP2_Bug_TTT"/>
    <property type="match status" value="1"/>
</dbReference>
<keyword evidence="4" id="KW-1185">Reference proteome</keyword>
<dbReference type="OrthoDB" id="7248487at2"/>
<keyword evidence="2" id="KW-0732">Signal</keyword>
<feature type="chain" id="PRO_5011667812" evidence="2">
    <location>
        <begin position="25"/>
        <end position="316"/>
    </location>
</feature>
<reference evidence="3 4" key="1">
    <citation type="submission" date="2016-10" db="EMBL/GenBank/DDBJ databases">
        <authorList>
            <person name="de Groot N.N."/>
        </authorList>
    </citation>
    <scope>NUCLEOTIDE SEQUENCE [LARGE SCALE GENOMIC DNA]</scope>
    <source>
        <strain evidence="3 4">DSM 26880</strain>
    </source>
</reference>
<gene>
    <name evidence="3" type="ORF">SAMN05444340_105153</name>
</gene>
<evidence type="ECO:0000313" key="3">
    <source>
        <dbReference type="EMBL" id="SDY28807.1"/>
    </source>
</evidence>
<dbReference type="PIRSF" id="PIRSF017082">
    <property type="entry name" value="YflP"/>
    <property type="match status" value="1"/>
</dbReference>